<accession>F8P0L5</accession>
<name>F8P0L5_SERL9</name>
<evidence type="ECO:0000313" key="1">
    <source>
        <dbReference type="EMBL" id="EGO22699.1"/>
    </source>
</evidence>
<proteinExistence type="predicted"/>
<dbReference type="Proteomes" id="UP000008064">
    <property type="component" value="Unassembled WGS sequence"/>
</dbReference>
<sequence length="54" mass="5786">MILQGLGGNVISGEVSDLLKPASRDFKREDTASTSVPRVGNRACAELLFLHDTV</sequence>
<gene>
    <name evidence="1" type="ORF">SERLADRAFT_471018</name>
</gene>
<dbReference type="HOGENOM" id="CLU_3051877_0_0_1"/>
<protein>
    <submittedName>
        <fullName evidence="1">Uncharacterized protein</fullName>
    </submittedName>
</protein>
<dbReference type="EMBL" id="GL945436">
    <property type="protein sequence ID" value="EGO22699.1"/>
    <property type="molecule type" value="Genomic_DNA"/>
</dbReference>
<dbReference type="KEGG" id="sla:SERLADRAFT_471018"/>
<dbReference type="RefSeq" id="XP_007319939.1">
    <property type="nucleotide sequence ID" value="XM_007319877.1"/>
</dbReference>
<organism>
    <name type="scientific">Serpula lacrymans var. lacrymans (strain S7.9)</name>
    <name type="common">Dry rot fungus</name>
    <dbReference type="NCBI Taxonomy" id="578457"/>
    <lineage>
        <taxon>Eukaryota</taxon>
        <taxon>Fungi</taxon>
        <taxon>Dikarya</taxon>
        <taxon>Basidiomycota</taxon>
        <taxon>Agaricomycotina</taxon>
        <taxon>Agaricomycetes</taxon>
        <taxon>Agaricomycetidae</taxon>
        <taxon>Boletales</taxon>
        <taxon>Coniophorineae</taxon>
        <taxon>Serpulaceae</taxon>
        <taxon>Serpula</taxon>
    </lineage>
</organism>
<reference evidence="1" key="1">
    <citation type="submission" date="2011-04" db="EMBL/GenBank/DDBJ databases">
        <title>Evolution of plant cell wall degrading machinery underlies the functional diversity of forest fungi.</title>
        <authorList>
            <consortium name="US DOE Joint Genome Institute (JGI-PGF)"/>
            <person name="Eastwood D.C."/>
            <person name="Floudas D."/>
            <person name="Binder M."/>
            <person name="Majcherczyk A."/>
            <person name="Schneider P."/>
            <person name="Aerts A."/>
            <person name="Asiegbu F.O."/>
            <person name="Baker S.E."/>
            <person name="Barry K."/>
            <person name="Bendiksby M."/>
            <person name="Blumentritt M."/>
            <person name="Coutinho P.M."/>
            <person name="Cullen D."/>
            <person name="Cullen D."/>
            <person name="Gathman A."/>
            <person name="Goodell B."/>
            <person name="Henrissat B."/>
            <person name="Ihrmark K."/>
            <person name="Kauserud H."/>
            <person name="Kohler A."/>
            <person name="LaButti K."/>
            <person name="Lapidus A."/>
            <person name="Lavin J.L."/>
            <person name="Lee Y.-H."/>
            <person name="Lindquist E."/>
            <person name="Lilly W."/>
            <person name="Lucas S."/>
            <person name="Morin E."/>
            <person name="Murat C."/>
            <person name="Oguiza J.A."/>
            <person name="Park J."/>
            <person name="Pisabarro A.G."/>
            <person name="Riley R."/>
            <person name="Rosling A."/>
            <person name="Salamov A."/>
            <person name="Schmidt O."/>
            <person name="Schmutz J."/>
            <person name="Skrede I."/>
            <person name="Stenlid J."/>
            <person name="Wiebenga A."/>
            <person name="Xie X."/>
            <person name="Kues U."/>
            <person name="Hibbett D.S."/>
            <person name="Hoffmeister D."/>
            <person name="Hogberg N."/>
            <person name="Martin F."/>
            <person name="Grigoriev I.V."/>
            <person name="Watkinson S.C."/>
        </authorList>
    </citation>
    <scope>NUCLEOTIDE SEQUENCE</scope>
    <source>
        <strain evidence="1">S7.9</strain>
    </source>
</reference>
<dbReference type="AlphaFoldDB" id="F8P0L5"/>
<dbReference type="GeneID" id="18819862"/>